<proteinExistence type="predicted"/>
<accession>C1MSM5</accession>
<keyword evidence="2" id="KW-1185">Reference proteome</keyword>
<evidence type="ECO:0000313" key="1">
    <source>
        <dbReference type="EMBL" id="EEH56806.1"/>
    </source>
</evidence>
<name>C1MSM5_MICPC</name>
<dbReference type="KEGG" id="mpp:MICPUCDRAFT_57746"/>
<dbReference type="Proteomes" id="UP000001876">
    <property type="component" value="Unassembled WGS sequence"/>
</dbReference>
<organism evidence="2">
    <name type="scientific">Micromonas pusilla (strain CCMP1545)</name>
    <name type="common">Picoplanktonic green alga</name>
    <dbReference type="NCBI Taxonomy" id="564608"/>
    <lineage>
        <taxon>Eukaryota</taxon>
        <taxon>Viridiplantae</taxon>
        <taxon>Chlorophyta</taxon>
        <taxon>Mamiellophyceae</taxon>
        <taxon>Mamiellales</taxon>
        <taxon>Mamiellaceae</taxon>
        <taxon>Micromonas</taxon>
    </lineage>
</organism>
<evidence type="ECO:0000313" key="2">
    <source>
        <dbReference type="Proteomes" id="UP000001876"/>
    </source>
</evidence>
<dbReference type="AlphaFoldDB" id="C1MSM5"/>
<dbReference type="EMBL" id="GG663739">
    <property type="protein sequence ID" value="EEH56806.1"/>
    <property type="molecule type" value="Genomic_DNA"/>
</dbReference>
<dbReference type="RefSeq" id="XP_003058351.1">
    <property type="nucleotide sequence ID" value="XM_003058305.1"/>
</dbReference>
<dbReference type="GeneID" id="9683819"/>
<protein>
    <submittedName>
        <fullName evidence="1">Predicted protein</fullName>
    </submittedName>
</protein>
<gene>
    <name evidence="1" type="ORF">MICPUCDRAFT_57746</name>
</gene>
<sequence>MGYNAKARALLVGLNSNASIAERAARGEIEPDALLQMKPDAWVENIDDHWRKKTEEKLKAEKAAEAEREAAVGRCQLYIPGKDGTEKIVEVRR</sequence>
<reference evidence="1 2" key="1">
    <citation type="journal article" date="2009" name="Science">
        <title>Green evolution and dynamic adaptations revealed by genomes of the marine picoeukaryotes Micromonas.</title>
        <authorList>
            <person name="Worden A.Z."/>
            <person name="Lee J.H."/>
            <person name="Mock T."/>
            <person name="Rouze P."/>
            <person name="Simmons M.P."/>
            <person name="Aerts A.L."/>
            <person name="Allen A.E."/>
            <person name="Cuvelier M.L."/>
            <person name="Derelle E."/>
            <person name="Everett M.V."/>
            <person name="Foulon E."/>
            <person name="Grimwood J."/>
            <person name="Gundlach H."/>
            <person name="Henrissat B."/>
            <person name="Napoli C."/>
            <person name="McDonald S.M."/>
            <person name="Parker M.S."/>
            <person name="Rombauts S."/>
            <person name="Salamov A."/>
            <person name="Von Dassow P."/>
            <person name="Badger J.H."/>
            <person name="Coutinho P.M."/>
            <person name="Demir E."/>
            <person name="Dubchak I."/>
            <person name="Gentemann C."/>
            <person name="Eikrem W."/>
            <person name="Gready J.E."/>
            <person name="John U."/>
            <person name="Lanier W."/>
            <person name="Lindquist E.A."/>
            <person name="Lucas S."/>
            <person name="Mayer K.F."/>
            <person name="Moreau H."/>
            <person name="Not F."/>
            <person name="Otillar R."/>
            <person name="Panaud O."/>
            <person name="Pangilinan J."/>
            <person name="Paulsen I."/>
            <person name="Piegu B."/>
            <person name="Poliakov A."/>
            <person name="Robbens S."/>
            <person name="Schmutz J."/>
            <person name="Toulza E."/>
            <person name="Wyss T."/>
            <person name="Zelensky A."/>
            <person name="Zhou K."/>
            <person name="Armbrust E.V."/>
            <person name="Bhattacharya D."/>
            <person name="Goodenough U.W."/>
            <person name="Van de Peer Y."/>
            <person name="Grigoriev I.V."/>
        </authorList>
    </citation>
    <scope>NUCLEOTIDE SEQUENCE [LARGE SCALE GENOMIC DNA]</scope>
    <source>
        <strain evidence="1 2">CCMP1545</strain>
    </source>
</reference>